<sequence length="83" mass="9272">MGSGYIAGGKMRYRDHSASIFQEPMVRHLEFDAVRGFHAESPLGMGIDFRVSTSQAQPQSPPPPPPHEHHLQARIDLTHSLEQ</sequence>
<evidence type="ECO:0000313" key="2">
    <source>
        <dbReference type="EMBL" id="KAK9169166.1"/>
    </source>
</evidence>
<protein>
    <submittedName>
        <fullName evidence="2">Uncharacterized protein</fullName>
    </submittedName>
</protein>
<dbReference type="AlphaFoldDB" id="A0AAP0QAS2"/>
<keyword evidence="3" id="KW-1185">Reference proteome</keyword>
<dbReference type="Proteomes" id="UP001420932">
    <property type="component" value="Unassembled WGS sequence"/>
</dbReference>
<name>A0AAP0QAS2_9MAGN</name>
<dbReference type="EMBL" id="JBBNAF010000001">
    <property type="protein sequence ID" value="KAK9169166.1"/>
    <property type="molecule type" value="Genomic_DNA"/>
</dbReference>
<reference evidence="2 3" key="1">
    <citation type="submission" date="2024-01" db="EMBL/GenBank/DDBJ databases">
        <title>Genome assemblies of Stephania.</title>
        <authorList>
            <person name="Yang L."/>
        </authorList>
    </citation>
    <scope>NUCLEOTIDE SEQUENCE [LARGE SCALE GENOMIC DNA]</scope>
    <source>
        <strain evidence="2">YNDBR</strain>
        <tissue evidence="2">Leaf</tissue>
    </source>
</reference>
<evidence type="ECO:0000313" key="3">
    <source>
        <dbReference type="Proteomes" id="UP001420932"/>
    </source>
</evidence>
<accession>A0AAP0QAS2</accession>
<comment type="caution">
    <text evidence="2">The sequence shown here is derived from an EMBL/GenBank/DDBJ whole genome shotgun (WGS) entry which is preliminary data.</text>
</comment>
<organism evidence="2 3">
    <name type="scientific">Stephania yunnanensis</name>
    <dbReference type="NCBI Taxonomy" id="152371"/>
    <lineage>
        <taxon>Eukaryota</taxon>
        <taxon>Viridiplantae</taxon>
        <taxon>Streptophyta</taxon>
        <taxon>Embryophyta</taxon>
        <taxon>Tracheophyta</taxon>
        <taxon>Spermatophyta</taxon>
        <taxon>Magnoliopsida</taxon>
        <taxon>Ranunculales</taxon>
        <taxon>Menispermaceae</taxon>
        <taxon>Menispermoideae</taxon>
        <taxon>Cissampelideae</taxon>
        <taxon>Stephania</taxon>
    </lineage>
</organism>
<proteinExistence type="predicted"/>
<evidence type="ECO:0000256" key="1">
    <source>
        <dbReference type="SAM" id="MobiDB-lite"/>
    </source>
</evidence>
<gene>
    <name evidence="2" type="ORF">Syun_001306</name>
</gene>
<feature type="region of interest" description="Disordered" evidence="1">
    <location>
        <begin position="46"/>
        <end position="70"/>
    </location>
</feature>